<evidence type="ECO:0000313" key="1">
    <source>
        <dbReference type="EMBL" id="KEH43522.1"/>
    </source>
</evidence>
<reference evidence="1 3" key="2">
    <citation type="journal article" date="2014" name="BMC Genomics">
        <title>An improved genome release (version Mt4.0) for the model legume Medicago truncatula.</title>
        <authorList>
            <person name="Tang H."/>
            <person name="Krishnakumar V."/>
            <person name="Bidwell S."/>
            <person name="Rosen B."/>
            <person name="Chan A."/>
            <person name="Zhou S."/>
            <person name="Gentzbittel L."/>
            <person name="Childs K.L."/>
            <person name="Yandell M."/>
            <person name="Gundlach H."/>
            <person name="Mayer K.F."/>
            <person name="Schwartz D.C."/>
            <person name="Town C.D."/>
        </authorList>
    </citation>
    <scope>GENOME REANNOTATION</scope>
    <source>
        <strain evidence="1">A17</strain>
        <strain evidence="2 3">cv. Jemalong A17</strain>
    </source>
</reference>
<sequence length="71" mass="8145">MESTCHGLPSTLMSSSLFLHKRIGYHIASIFLNDSTPLQFPSGFVFAISDIVDDDDDYEEFHRFDLNFAER</sequence>
<evidence type="ECO:0000313" key="2">
    <source>
        <dbReference type="EnsemblPlants" id="KEH43522"/>
    </source>
</evidence>
<evidence type="ECO:0000313" key="3">
    <source>
        <dbReference type="Proteomes" id="UP000002051"/>
    </source>
</evidence>
<gene>
    <name evidence="1" type="ordered locus">MTR_1g095255</name>
</gene>
<organism evidence="1 3">
    <name type="scientific">Medicago truncatula</name>
    <name type="common">Barrel medic</name>
    <name type="synonym">Medicago tribuloides</name>
    <dbReference type="NCBI Taxonomy" id="3880"/>
    <lineage>
        <taxon>Eukaryota</taxon>
        <taxon>Viridiplantae</taxon>
        <taxon>Streptophyta</taxon>
        <taxon>Embryophyta</taxon>
        <taxon>Tracheophyta</taxon>
        <taxon>Spermatophyta</taxon>
        <taxon>Magnoliopsida</taxon>
        <taxon>eudicotyledons</taxon>
        <taxon>Gunneridae</taxon>
        <taxon>Pentapetalae</taxon>
        <taxon>rosids</taxon>
        <taxon>fabids</taxon>
        <taxon>Fabales</taxon>
        <taxon>Fabaceae</taxon>
        <taxon>Papilionoideae</taxon>
        <taxon>50 kb inversion clade</taxon>
        <taxon>NPAAA clade</taxon>
        <taxon>Hologalegina</taxon>
        <taxon>IRL clade</taxon>
        <taxon>Trifolieae</taxon>
        <taxon>Medicago</taxon>
    </lineage>
</organism>
<protein>
    <submittedName>
        <fullName evidence="1 2">Uncharacterized protein</fullName>
    </submittedName>
</protein>
<dbReference type="EnsemblPlants" id="KEH43522">
    <property type="protein sequence ID" value="KEH43522"/>
    <property type="gene ID" value="MTR_1g095255"/>
</dbReference>
<reference evidence="2" key="3">
    <citation type="submission" date="2015-04" db="UniProtKB">
        <authorList>
            <consortium name="EnsemblPlants"/>
        </authorList>
    </citation>
    <scope>IDENTIFICATION</scope>
    <source>
        <strain evidence="2">cv. Jemalong A17</strain>
    </source>
</reference>
<dbReference type="EMBL" id="CM001217">
    <property type="protein sequence ID" value="KEH43522.1"/>
    <property type="molecule type" value="Genomic_DNA"/>
</dbReference>
<keyword evidence="3" id="KW-1185">Reference proteome</keyword>
<dbReference type="AlphaFoldDB" id="A0A072VNZ2"/>
<accession>A0A072VNZ2</accession>
<dbReference type="Proteomes" id="UP000002051">
    <property type="component" value="Unassembled WGS sequence"/>
</dbReference>
<name>A0A072VNZ2_MEDTR</name>
<dbReference type="HOGENOM" id="CLU_2743760_0_0_1"/>
<reference evidence="1 3" key="1">
    <citation type="journal article" date="2011" name="Nature">
        <title>The Medicago genome provides insight into the evolution of rhizobial symbioses.</title>
        <authorList>
            <person name="Young N.D."/>
            <person name="Debelle F."/>
            <person name="Oldroyd G.E."/>
            <person name="Geurts R."/>
            <person name="Cannon S.B."/>
            <person name="Udvardi M.K."/>
            <person name="Benedito V.A."/>
            <person name="Mayer K.F."/>
            <person name="Gouzy J."/>
            <person name="Schoof H."/>
            <person name="Van de Peer Y."/>
            <person name="Proost S."/>
            <person name="Cook D.R."/>
            <person name="Meyers B.C."/>
            <person name="Spannagl M."/>
            <person name="Cheung F."/>
            <person name="De Mita S."/>
            <person name="Krishnakumar V."/>
            <person name="Gundlach H."/>
            <person name="Zhou S."/>
            <person name="Mudge J."/>
            <person name="Bharti A.K."/>
            <person name="Murray J.D."/>
            <person name="Naoumkina M.A."/>
            <person name="Rosen B."/>
            <person name="Silverstein K.A."/>
            <person name="Tang H."/>
            <person name="Rombauts S."/>
            <person name="Zhao P.X."/>
            <person name="Zhou P."/>
            <person name="Barbe V."/>
            <person name="Bardou P."/>
            <person name="Bechner M."/>
            <person name="Bellec A."/>
            <person name="Berger A."/>
            <person name="Berges H."/>
            <person name="Bidwell S."/>
            <person name="Bisseling T."/>
            <person name="Choisne N."/>
            <person name="Couloux A."/>
            <person name="Denny R."/>
            <person name="Deshpande S."/>
            <person name="Dai X."/>
            <person name="Doyle J.J."/>
            <person name="Dudez A.M."/>
            <person name="Farmer A.D."/>
            <person name="Fouteau S."/>
            <person name="Franken C."/>
            <person name="Gibelin C."/>
            <person name="Gish J."/>
            <person name="Goldstein S."/>
            <person name="Gonzalez A.J."/>
            <person name="Green P.J."/>
            <person name="Hallab A."/>
            <person name="Hartog M."/>
            <person name="Hua A."/>
            <person name="Humphray S.J."/>
            <person name="Jeong D.H."/>
            <person name="Jing Y."/>
            <person name="Jocker A."/>
            <person name="Kenton S.M."/>
            <person name="Kim D.J."/>
            <person name="Klee K."/>
            <person name="Lai H."/>
            <person name="Lang C."/>
            <person name="Lin S."/>
            <person name="Macmil S.L."/>
            <person name="Magdelenat G."/>
            <person name="Matthews L."/>
            <person name="McCorrison J."/>
            <person name="Monaghan E.L."/>
            <person name="Mun J.H."/>
            <person name="Najar F.Z."/>
            <person name="Nicholson C."/>
            <person name="Noirot C."/>
            <person name="O'Bleness M."/>
            <person name="Paule C.R."/>
            <person name="Poulain J."/>
            <person name="Prion F."/>
            <person name="Qin B."/>
            <person name="Qu C."/>
            <person name="Retzel E.F."/>
            <person name="Riddle C."/>
            <person name="Sallet E."/>
            <person name="Samain S."/>
            <person name="Samson N."/>
            <person name="Sanders I."/>
            <person name="Saurat O."/>
            <person name="Scarpelli C."/>
            <person name="Schiex T."/>
            <person name="Segurens B."/>
            <person name="Severin A.J."/>
            <person name="Sherrier D.J."/>
            <person name="Shi R."/>
            <person name="Sims S."/>
            <person name="Singer S.R."/>
            <person name="Sinharoy S."/>
            <person name="Sterck L."/>
            <person name="Viollet A."/>
            <person name="Wang B.B."/>
            <person name="Wang K."/>
            <person name="Wang M."/>
            <person name="Wang X."/>
            <person name="Warfsmann J."/>
            <person name="Weissenbach J."/>
            <person name="White D.D."/>
            <person name="White J.D."/>
            <person name="Wiley G.B."/>
            <person name="Wincker P."/>
            <person name="Xing Y."/>
            <person name="Yang L."/>
            <person name="Yao Z."/>
            <person name="Ying F."/>
            <person name="Zhai J."/>
            <person name="Zhou L."/>
            <person name="Zuber A."/>
            <person name="Denarie J."/>
            <person name="Dixon R.A."/>
            <person name="May G.D."/>
            <person name="Schwartz D.C."/>
            <person name="Rogers J."/>
            <person name="Quetier F."/>
            <person name="Town C.D."/>
            <person name="Roe B.A."/>
        </authorList>
    </citation>
    <scope>NUCLEOTIDE SEQUENCE [LARGE SCALE GENOMIC DNA]</scope>
    <source>
        <strain evidence="1">A17</strain>
        <strain evidence="2 3">cv. Jemalong A17</strain>
    </source>
</reference>
<proteinExistence type="predicted"/>